<evidence type="ECO:0000313" key="1">
    <source>
        <dbReference type="EMBL" id="GAA1783929.1"/>
    </source>
</evidence>
<dbReference type="InterPro" id="IPR019660">
    <property type="entry name" value="Put_sensory_transdc_reg_YbjN"/>
</dbReference>
<dbReference type="Proteomes" id="UP001500851">
    <property type="component" value="Unassembled WGS sequence"/>
</dbReference>
<proteinExistence type="predicted"/>
<organism evidence="1 2">
    <name type="scientific">Leucobacter iarius</name>
    <dbReference type="NCBI Taxonomy" id="333963"/>
    <lineage>
        <taxon>Bacteria</taxon>
        <taxon>Bacillati</taxon>
        <taxon>Actinomycetota</taxon>
        <taxon>Actinomycetes</taxon>
        <taxon>Micrococcales</taxon>
        <taxon>Microbacteriaceae</taxon>
        <taxon>Leucobacter</taxon>
    </lineage>
</organism>
<keyword evidence="2" id="KW-1185">Reference proteome</keyword>
<reference evidence="2" key="1">
    <citation type="journal article" date="2019" name="Int. J. Syst. Evol. Microbiol.">
        <title>The Global Catalogue of Microorganisms (GCM) 10K type strain sequencing project: providing services to taxonomists for standard genome sequencing and annotation.</title>
        <authorList>
            <consortium name="The Broad Institute Genomics Platform"/>
            <consortium name="The Broad Institute Genome Sequencing Center for Infectious Disease"/>
            <person name="Wu L."/>
            <person name="Ma J."/>
        </authorList>
    </citation>
    <scope>NUCLEOTIDE SEQUENCE [LARGE SCALE GENOMIC DNA]</scope>
    <source>
        <strain evidence="2">JCM 14736</strain>
    </source>
</reference>
<gene>
    <name evidence="1" type="ORF">GCM10009768_10970</name>
</gene>
<accession>A0ABP4XLC5</accession>
<evidence type="ECO:0008006" key="3">
    <source>
        <dbReference type="Google" id="ProtNLM"/>
    </source>
</evidence>
<dbReference type="CDD" id="cd17511">
    <property type="entry name" value="YbjN_AmyR-like"/>
    <property type="match status" value="1"/>
</dbReference>
<protein>
    <recommendedName>
        <fullName evidence="3">Sensory transduction regulator</fullName>
    </recommendedName>
</protein>
<dbReference type="EMBL" id="BAAAOB010000001">
    <property type="protein sequence ID" value="GAA1783929.1"/>
    <property type="molecule type" value="Genomic_DNA"/>
</dbReference>
<name>A0ABP4XLC5_9MICO</name>
<sequence length="163" mass="18161">MGFFTKEQTPAAGGGALAPLSKDRVKHALENAGWQYRVDSDGDIGGGWENGFFYFFVNGEKQELFCVRGTWYGELSQAEFERALVACNTWNTEKLWPKTYARPDDEGKVRVHCELNVDYEHGLTDEQLTQHLLCVINTGGAFFESLNEQFPEAAAAVAARSAE</sequence>
<dbReference type="RefSeq" id="WP_046456174.1">
    <property type="nucleotide sequence ID" value="NZ_BAAAOB010000001.1"/>
</dbReference>
<evidence type="ECO:0000313" key="2">
    <source>
        <dbReference type="Proteomes" id="UP001500851"/>
    </source>
</evidence>
<comment type="caution">
    <text evidence="1">The sequence shown here is derived from an EMBL/GenBank/DDBJ whole genome shotgun (WGS) entry which is preliminary data.</text>
</comment>
<dbReference type="Pfam" id="PF10722">
    <property type="entry name" value="YbjN"/>
    <property type="match status" value="1"/>
</dbReference>